<dbReference type="GO" id="GO:0006308">
    <property type="term" value="P:DNA catabolic process"/>
    <property type="evidence" value="ECO:0007669"/>
    <property type="project" value="UniProtKB-UniRule"/>
</dbReference>
<dbReference type="InterPro" id="IPR010996">
    <property type="entry name" value="HHH_MUS81"/>
</dbReference>
<dbReference type="GO" id="GO:0000712">
    <property type="term" value="P:resolution of meiotic recombination intermediates"/>
    <property type="evidence" value="ECO:0007669"/>
    <property type="project" value="TreeGrafter"/>
</dbReference>
<comment type="similarity">
    <text evidence="2">Belongs to the XPF family.</text>
</comment>
<keyword evidence="2" id="KW-0540">Nuclease</keyword>
<dbReference type="Gene3D" id="3.40.50.10130">
    <property type="match status" value="1"/>
</dbReference>
<dbReference type="InterPro" id="IPR006166">
    <property type="entry name" value="ERCC4_domain"/>
</dbReference>
<dbReference type="SUPFAM" id="SSF52980">
    <property type="entry name" value="Restriction endonuclease-like"/>
    <property type="match status" value="1"/>
</dbReference>
<dbReference type="InterPro" id="IPR033309">
    <property type="entry name" value="Mus81"/>
</dbReference>
<keyword evidence="2" id="KW-0539">Nucleus</keyword>
<accession>A0A4U5NVF3</accession>
<name>A0A4U5NVF3_STECR</name>
<dbReference type="STRING" id="34508.A0A4U5NVF3"/>
<comment type="function">
    <text evidence="2">Interacts with EME1 to form a DNA structure-specific endonuclease with substrate preference for branched DNA structures with a 5'-end at the branch nick. Typical substrates include 3'-flap structures, D-loops, replication forks and nicked Holliday junctions. May be required in mitosis for the processing of stalled or collapsed replication fork intermediates. May be required in meiosis for the repair of meiosis-specific double strand breaks subsequent to single-end invasion (SEI).</text>
</comment>
<dbReference type="GO" id="GO:0048476">
    <property type="term" value="C:Holliday junction resolvase complex"/>
    <property type="evidence" value="ECO:0007669"/>
    <property type="project" value="UniProtKB-UniRule"/>
</dbReference>
<dbReference type="PANTHER" id="PTHR13451:SF0">
    <property type="entry name" value="CROSSOVER JUNCTION ENDONUCLEASE MUS81"/>
    <property type="match status" value="1"/>
</dbReference>
<dbReference type="InterPro" id="IPR027421">
    <property type="entry name" value="DNA_pol_lamdba_lyase_dom_sf"/>
</dbReference>
<keyword evidence="5" id="KW-1185">Reference proteome</keyword>
<dbReference type="InterPro" id="IPR047416">
    <property type="entry name" value="XPF_nuclease_Mus81"/>
</dbReference>
<dbReference type="GO" id="GO:0003677">
    <property type="term" value="F:DNA binding"/>
    <property type="evidence" value="ECO:0007669"/>
    <property type="project" value="UniProtKB-UniRule"/>
</dbReference>
<keyword evidence="2" id="KW-0255">Endonuclease</keyword>
<dbReference type="SUPFAM" id="SSF47802">
    <property type="entry name" value="DNA polymerase beta, N-terminal domain-like"/>
    <property type="match status" value="1"/>
</dbReference>
<dbReference type="Pfam" id="PF14716">
    <property type="entry name" value="HHH_8"/>
    <property type="match status" value="1"/>
</dbReference>
<gene>
    <name evidence="4" type="ORF">L596_011808</name>
</gene>
<dbReference type="Gene3D" id="1.10.150.110">
    <property type="entry name" value="DNA polymerase beta, N-terminal domain-like"/>
    <property type="match status" value="1"/>
</dbReference>
<sequence length="355" mass="40442">MGKRQLTIRREYPQKMFYEKILQDWKESIEDRNQRVTVNNAHQSIKRYPIEINGFADLKNIKGIGNNIATKLDNAWQLICCQYQMVPTLVEIKQLKKGEFLQFVQNKKSRAVPVSSGQAAPIPIAPFEVPSTSSTAPSTSTAISMAVRLPDMFPSNSSVGLTRNPSVIARNLSQNSDVDEVIRYLPHDHSKVEVCLIVDNREKSGMLKKKDVSVFLDKLKTRYELRSLSVGDYLWVLRWKDTGREMVMDYICERKTWDDLWQSIRKGRFDDQKQRLRNCEVDNIVLIVEGTCPTFGRSADGPKGTQELAVEQALASANVGSNFMVQRTANIEGTAKFLDTVTNRLMNRIQHDNVL</sequence>
<dbReference type="Proteomes" id="UP000298663">
    <property type="component" value="Unassembled WGS sequence"/>
</dbReference>
<keyword evidence="1 2" id="KW-0378">Hydrolase</keyword>
<protein>
    <recommendedName>
        <fullName evidence="2">Crossover junction endonuclease MUS81</fullName>
        <ecNumber evidence="2">3.1.22.-</ecNumber>
    </recommendedName>
</protein>
<dbReference type="PANTHER" id="PTHR13451">
    <property type="entry name" value="CLASS II CROSSOVER JUNCTION ENDONUCLEASE MUS81"/>
    <property type="match status" value="1"/>
</dbReference>
<evidence type="ECO:0000256" key="1">
    <source>
        <dbReference type="ARBA" id="ARBA00022801"/>
    </source>
</evidence>
<dbReference type="GO" id="GO:0000727">
    <property type="term" value="P:double-strand break repair via break-induced replication"/>
    <property type="evidence" value="ECO:0007669"/>
    <property type="project" value="UniProtKB-UniRule"/>
</dbReference>
<comment type="caution">
    <text evidence="4">The sequence shown here is derived from an EMBL/GenBank/DDBJ whole genome shotgun (WGS) entry which is preliminary data.</text>
</comment>
<dbReference type="GO" id="GO:0008821">
    <property type="term" value="F:crossover junction DNA endonuclease activity"/>
    <property type="evidence" value="ECO:0007669"/>
    <property type="project" value="UniProtKB-UniRule"/>
</dbReference>
<reference evidence="4 5" key="2">
    <citation type="journal article" date="2019" name="G3 (Bethesda)">
        <title>Hybrid Assembly of the Genome of the Entomopathogenic Nematode Steinernema carpocapsae Identifies the X-Chromosome.</title>
        <authorList>
            <person name="Serra L."/>
            <person name="Macchietto M."/>
            <person name="Macias-Munoz A."/>
            <person name="McGill C.J."/>
            <person name="Rodriguez I.M."/>
            <person name="Rodriguez B."/>
            <person name="Murad R."/>
            <person name="Mortazavi A."/>
        </authorList>
    </citation>
    <scope>NUCLEOTIDE SEQUENCE [LARGE SCALE GENOMIC DNA]</scope>
    <source>
        <strain evidence="4 5">ALL</strain>
    </source>
</reference>
<keyword evidence="2" id="KW-0233">DNA recombination</keyword>
<evidence type="ECO:0000313" key="4">
    <source>
        <dbReference type="EMBL" id="TKR87406.1"/>
    </source>
</evidence>
<proteinExistence type="inferred from homology"/>
<dbReference type="EC" id="3.1.22.-" evidence="2"/>
<keyword evidence="2" id="KW-0234">DNA repair</keyword>
<dbReference type="Pfam" id="PF02732">
    <property type="entry name" value="ERCC4"/>
    <property type="match status" value="1"/>
</dbReference>
<comment type="subunit">
    <text evidence="2">Interacts with EME1.</text>
</comment>
<dbReference type="EMBL" id="AZBU02000003">
    <property type="protein sequence ID" value="TKR87406.1"/>
    <property type="molecule type" value="Genomic_DNA"/>
</dbReference>
<feature type="domain" description="ERCC4" evidence="3">
    <location>
        <begin position="195"/>
        <end position="292"/>
    </location>
</feature>
<keyword evidence="2" id="KW-0227">DNA damage</keyword>
<evidence type="ECO:0000256" key="2">
    <source>
        <dbReference type="RuleBase" id="RU369042"/>
    </source>
</evidence>
<dbReference type="OrthoDB" id="5963188at2759"/>
<keyword evidence="2" id="KW-0479">Metal-binding</keyword>
<dbReference type="SMART" id="SM00891">
    <property type="entry name" value="ERCC4"/>
    <property type="match status" value="1"/>
</dbReference>
<dbReference type="AlphaFoldDB" id="A0A4U5NVF3"/>
<dbReference type="GO" id="GO:0031573">
    <property type="term" value="P:mitotic intra-S DNA damage checkpoint signaling"/>
    <property type="evidence" value="ECO:0007669"/>
    <property type="project" value="TreeGrafter"/>
</dbReference>
<comment type="cofactor">
    <cofactor evidence="2">
        <name>Mg(2+)</name>
        <dbReference type="ChEBI" id="CHEBI:18420"/>
    </cofactor>
</comment>
<dbReference type="CDD" id="cd20074">
    <property type="entry name" value="XPF_nuclease_Mus81"/>
    <property type="match status" value="1"/>
</dbReference>
<reference evidence="4 5" key="1">
    <citation type="journal article" date="2015" name="Genome Biol.">
        <title>Comparative genomics of Steinernema reveals deeply conserved gene regulatory networks.</title>
        <authorList>
            <person name="Dillman A.R."/>
            <person name="Macchietto M."/>
            <person name="Porter C.F."/>
            <person name="Rogers A."/>
            <person name="Williams B."/>
            <person name="Antoshechkin I."/>
            <person name="Lee M.M."/>
            <person name="Goodwin Z."/>
            <person name="Lu X."/>
            <person name="Lewis E.E."/>
            <person name="Goodrich-Blair H."/>
            <person name="Stock S.P."/>
            <person name="Adams B.J."/>
            <person name="Sternberg P.W."/>
            <person name="Mortazavi A."/>
        </authorList>
    </citation>
    <scope>NUCLEOTIDE SEQUENCE [LARGE SCALE GENOMIC DNA]</scope>
    <source>
        <strain evidence="4 5">ALL</strain>
    </source>
</reference>
<dbReference type="GO" id="GO:0005634">
    <property type="term" value="C:nucleus"/>
    <property type="evidence" value="ECO:0007669"/>
    <property type="project" value="UniProtKB-SubCell"/>
</dbReference>
<organism evidence="4 5">
    <name type="scientific">Steinernema carpocapsae</name>
    <name type="common">Entomopathogenic nematode</name>
    <dbReference type="NCBI Taxonomy" id="34508"/>
    <lineage>
        <taxon>Eukaryota</taxon>
        <taxon>Metazoa</taxon>
        <taxon>Ecdysozoa</taxon>
        <taxon>Nematoda</taxon>
        <taxon>Chromadorea</taxon>
        <taxon>Rhabditida</taxon>
        <taxon>Tylenchina</taxon>
        <taxon>Panagrolaimomorpha</taxon>
        <taxon>Strongyloidoidea</taxon>
        <taxon>Steinernematidae</taxon>
        <taxon>Steinernema</taxon>
    </lineage>
</organism>
<comment type="subcellular location">
    <subcellularLocation>
        <location evidence="2">Nucleus</location>
    </subcellularLocation>
</comment>
<keyword evidence="2" id="KW-0460">Magnesium</keyword>
<dbReference type="GO" id="GO:0046872">
    <property type="term" value="F:metal ion binding"/>
    <property type="evidence" value="ECO:0007669"/>
    <property type="project" value="UniProtKB-UniRule"/>
</dbReference>
<evidence type="ECO:0000259" key="3">
    <source>
        <dbReference type="SMART" id="SM00891"/>
    </source>
</evidence>
<dbReference type="GO" id="GO:0048257">
    <property type="term" value="F:3'-flap endonuclease activity"/>
    <property type="evidence" value="ECO:0007669"/>
    <property type="project" value="TreeGrafter"/>
</dbReference>
<evidence type="ECO:0000313" key="5">
    <source>
        <dbReference type="Proteomes" id="UP000298663"/>
    </source>
</evidence>
<dbReference type="InterPro" id="IPR011335">
    <property type="entry name" value="Restrct_endonuc-II-like"/>
</dbReference>